<dbReference type="SUPFAM" id="SSF143865">
    <property type="entry name" value="CorA soluble domain-like"/>
    <property type="match status" value="1"/>
</dbReference>
<dbReference type="GO" id="GO:0015095">
    <property type="term" value="F:magnesium ion transmembrane transporter activity"/>
    <property type="evidence" value="ECO:0007669"/>
    <property type="project" value="TreeGrafter"/>
</dbReference>
<dbReference type="AlphaFoldDB" id="A0AAU7U5K8"/>
<dbReference type="RefSeq" id="WP_350241439.1">
    <property type="nucleotide sequence ID" value="NZ_CP158297.1"/>
</dbReference>
<dbReference type="PANTHER" id="PTHR46494:SF1">
    <property type="entry name" value="CORA FAMILY METAL ION TRANSPORTER (EUROFUNG)"/>
    <property type="match status" value="1"/>
</dbReference>
<dbReference type="GO" id="GO:0050897">
    <property type="term" value="F:cobalt ion binding"/>
    <property type="evidence" value="ECO:0007669"/>
    <property type="project" value="TreeGrafter"/>
</dbReference>
<keyword evidence="4" id="KW-1003">Cell membrane</keyword>
<gene>
    <name evidence="9" type="ORF">ABOD76_01395</name>
</gene>
<dbReference type="InterPro" id="IPR045863">
    <property type="entry name" value="CorA_TM1_TM2"/>
</dbReference>
<evidence type="ECO:0000256" key="4">
    <source>
        <dbReference type="ARBA" id="ARBA00022475"/>
    </source>
</evidence>
<proteinExistence type="inferred from homology"/>
<evidence type="ECO:0000256" key="6">
    <source>
        <dbReference type="ARBA" id="ARBA00022989"/>
    </source>
</evidence>
<dbReference type="PANTHER" id="PTHR46494">
    <property type="entry name" value="CORA FAMILY METAL ION TRANSPORTER (EUROFUNG)"/>
    <property type="match status" value="1"/>
</dbReference>
<sequence>MDEQILRDAASRQQLAVLVKLRHRVSELRRLLSVHRRVYQGLAAPGFRVFEGDEPEALLQRLFERYEHTLEAVGSVRELLLGSFDLYMTSTSQRTNDTMRVLTVVTVTLGIVAAVAGVLGVNFQGVDVFRLGNRGFHDMLITIGLLVGVVLLIGRWLKWL</sequence>
<keyword evidence="6 8" id="KW-1133">Transmembrane helix</keyword>
<dbReference type="InterPro" id="IPR045861">
    <property type="entry name" value="CorA_cytoplasmic_dom"/>
</dbReference>
<keyword evidence="5 8" id="KW-0812">Transmembrane</keyword>
<evidence type="ECO:0000256" key="5">
    <source>
        <dbReference type="ARBA" id="ARBA00022692"/>
    </source>
</evidence>
<dbReference type="Gene3D" id="1.20.58.340">
    <property type="entry name" value="Magnesium transport protein CorA, transmembrane region"/>
    <property type="match status" value="1"/>
</dbReference>
<comment type="subcellular location">
    <subcellularLocation>
        <location evidence="1">Cell membrane</location>
        <topology evidence="1">Multi-pass membrane protein</topology>
    </subcellularLocation>
</comment>
<reference evidence="9" key="1">
    <citation type="submission" date="2024-06" db="EMBL/GenBank/DDBJ databases">
        <title>Draft Genome Sequence of Deinococcus sonorensis Type Strain KR-87, a Biofilm Producing Representative of the Genus Deinococcus.</title>
        <authorList>
            <person name="Boren L.S."/>
            <person name="Grosso R.A."/>
            <person name="Hugenberg-Cox A.N."/>
            <person name="Hill J.T.E."/>
            <person name="Albert C.M."/>
            <person name="Tuohy J.M."/>
        </authorList>
    </citation>
    <scope>NUCLEOTIDE SEQUENCE</scope>
    <source>
        <strain evidence="9">KR-87</strain>
        <plasmid evidence="9">pDson01</plasmid>
    </source>
</reference>
<evidence type="ECO:0000256" key="1">
    <source>
        <dbReference type="ARBA" id="ARBA00004651"/>
    </source>
</evidence>
<organism evidence="9">
    <name type="scientific">Deinococcus sonorensis KR-87</name>
    <dbReference type="NCBI Taxonomy" id="694439"/>
    <lineage>
        <taxon>Bacteria</taxon>
        <taxon>Thermotogati</taxon>
        <taxon>Deinococcota</taxon>
        <taxon>Deinococci</taxon>
        <taxon>Deinococcales</taxon>
        <taxon>Deinococcaceae</taxon>
        <taxon>Deinococcus</taxon>
    </lineage>
</organism>
<dbReference type="Pfam" id="PF01544">
    <property type="entry name" value="CorA"/>
    <property type="match status" value="1"/>
</dbReference>
<geneLocation type="plasmid" evidence="9">
    <name>pDson01</name>
</geneLocation>
<keyword evidence="9" id="KW-0614">Plasmid</keyword>
<accession>A0AAU7U5K8</accession>
<dbReference type="GO" id="GO:0015087">
    <property type="term" value="F:cobalt ion transmembrane transporter activity"/>
    <property type="evidence" value="ECO:0007669"/>
    <property type="project" value="TreeGrafter"/>
</dbReference>
<evidence type="ECO:0000256" key="2">
    <source>
        <dbReference type="ARBA" id="ARBA00009765"/>
    </source>
</evidence>
<name>A0AAU7U5K8_9DEIO</name>
<feature type="transmembrane region" description="Helical" evidence="8">
    <location>
        <begin position="139"/>
        <end position="157"/>
    </location>
</feature>
<dbReference type="SUPFAM" id="SSF144083">
    <property type="entry name" value="Magnesium transport protein CorA, transmembrane region"/>
    <property type="match status" value="1"/>
</dbReference>
<evidence type="ECO:0000256" key="3">
    <source>
        <dbReference type="ARBA" id="ARBA00022448"/>
    </source>
</evidence>
<protein>
    <submittedName>
        <fullName evidence="9">CorA family divalent cation transporter</fullName>
    </submittedName>
</protein>
<comment type="similarity">
    <text evidence="2">Belongs to the CorA metal ion transporter (MIT) (TC 1.A.35) family.</text>
</comment>
<feature type="transmembrane region" description="Helical" evidence="8">
    <location>
        <begin position="101"/>
        <end position="119"/>
    </location>
</feature>
<evidence type="ECO:0000313" key="9">
    <source>
        <dbReference type="EMBL" id="XBV83734.1"/>
    </source>
</evidence>
<keyword evidence="7 8" id="KW-0472">Membrane</keyword>
<dbReference type="EMBL" id="CP158297">
    <property type="protein sequence ID" value="XBV83734.1"/>
    <property type="molecule type" value="Genomic_DNA"/>
</dbReference>
<dbReference type="KEGG" id="dsc:ABOD76_01395"/>
<dbReference type="GO" id="GO:0000287">
    <property type="term" value="F:magnesium ion binding"/>
    <property type="evidence" value="ECO:0007669"/>
    <property type="project" value="TreeGrafter"/>
</dbReference>
<evidence type="ECO:0000256" key="7">
    <source>
        <dbReference type="ARBA" id="ARBA00023136"/>
    </source>
</evidence>
<evidence type="ECO:0000256" key="8">
    <source>
        <dbReference type="SAM" id="Phobius"/>
    </source>
</evidence>
<keyword evidence="3" id="KW-0813">Transport</keyword>
<dbReference type="GO" id="GO:0005886">
    <property type="term" value="C:plasma membrane"/>
    <property type="evidence" value="ECO:0007669"/>
    <property type="project" value="UniProtKB-SubCell"/>
</dbReference>
<dbReference type="InterPro" id="IPR002523">
    <property type="entry name" value="MgTranspt_CorA/ZnTranspt_ZntB"/>
</dbReference>